<sequence length="147" mass="16714">MLNTKTMINRNLIRSIILTTLVYTAFTGCVTKQGLIKKTQGNYDISITKSNSNGDPFFYGVIKEYKTNDPLNGGIIKIDNKIINKVNNAGKFEFNIKSGRHTFTSMLMGYYILKSENIKVFNGDTIKIDFYLKPDTTTKLIEPKINR</sequence>
<dbReference type="SUPFAM" id="SSF49464">
    <property type="entry name" value="Carboxypeptidase regulatory domain-like"/>
    <property type="match status" value="1"/>
</dbReference>
<dbReference type="AlphaFoldDB" id="A0A127VHX9"/>
<proteinExistence type="predicted"/>
<keyword evidence="4" id="KW-1185">Reference proteome</keyword>
<dbReference type="PROSITE" id="PS51257">
    <property type="entry name" value="PROKAR_LIPOPROTEIN"/>
    <property type="match status" value="1"/>
</dbReference>
<dbReference type="KEGG" id="pcm:AY601_3006"/>
<dbReference type="EMBL" id="CP014504">
    <property type="protein sequence ID" value="AMQ00917.1"/>
    <property type="molecule type" value="Genomic_DNA"/>
</dbReference>
<keyword evidence="1" id="KW-1133">Transmembrane helix</keyword>
<keyword evidence="1" id="KW-0472">Membrane</keyword>
<evidence type="ECO:0000313" key="2">
    <source>
        <dbReference type="EMBL" id="AMP99880.1"/>
    </source>
</evidence>
<evidence type="ECO:0000256" key="1">
    <source>
        <dbReference type="SAM" id="Phobius"/>
    </source>
</evidence>
<reference evidence="3 4" key="1">
    <citation type="submission" date="2016-03" db="EMBL/GenBank/DDBJ databases">
        <title>Complete genome sequence of Pedobacter cryoconitis PAMC 27485.</title>
        <authorList>
            <person name="Lee J."/>
            <person name="Kim O.-S."/>
        </authorList>
    </citation>
    <scope>NUCLEOTIDE SEQUENCE [LARGE SCALE GENOMIC DNA]</scope>
    <source>
        <strain evidence="3 4">PAMC 27485</strain>
    </source>
</reference>
<dbReference type="PATRIC" id="fig|188932.3.peg.3136"/>
<organism evidence="3 4">
    <name type="scientific">Pedobacter cryoconitis</name>
    <dbReference type="NCBI Taxonomy" id="188932"/>
    <lineage>
        <taxon>Bacteria</taxon>
        <taxon>Pseudomonadati</taxon>
        <taxon>Bacteroidota</taxon>
        <taxon>Sphingobacteriia</taxon>
        <taxon>Sphingobacteriales</taxon>
        <taxon>Sphingobacteriaceae</taxon>
        <taxon>Pedobacter</taxon>
    </lineage>
</organism>
<dbReference type="Proteomes" id="UP000071561">
    <property type="component" value="Chromosome"/>
</dbReference>
<evidence type="ECO:0000313" key="3">
    <source>
        <dbReference type="EMBL" id="AMQ00917.1"/>
    </source>
</evidence>
<dbReference type="EMBL" id="CP014504">
    <property type="protein sequence ID" value="AMP99880.1"/>
    <property type="molecule type" value="Genomic_DNA"/>
</dbReference>
<protein>
    <recommendedName>
        <fullName evidence="5">Lipoprotein</fullName>
    </recommendedName>
</protein>
<gene>
    <name evidence="2" type="ORF">AY601_3006</name>
    <name evidence="3" type="ORF">AY601_4066</name>
</gene>
<feature type="transmembrane region" description="Helical" evidence="1">
    <location>
        <begin position="12"/>
        <end position="30"/>
    </location>
</feature>
<name>A0A127VHX9_9SPHI</name>
<keyword evidence="1" id="KW-0812">Transmembrane</keyword>
<dbReference type="Gene3D" id="2.60.40.1120">
    <property type="entry name" value="Carboxypeptidase-like, regulatory domain"/>
    <property type="match status" value="1"/>
</dbReference>
<dbReference type="InterPro" id="IPR008969">
    <property type="entry name" value="CarboxyPept-like_regulatory"/>
</dbReference>
<accession>A0A127VHX9</accession>
<evidence type="ECO:0008006" key="5">
    <source>
        <dbReference type="Google" id="ProtNLM"/>
    </source>
</evidence>
<evidence type="ECO:0000313" key="4">
    <source>
        <dbReference type="Proteomes" id="UP000071561"/>
    </source>
</evidence>
<dbReference type="KEGG" id="pcm:AY601_4066"/>